<dbReference type="AlphaFoldDB" id="A0A8H3B0R2"/>
<name>A0A8H3B0R2_9AGAM</name>
<feature type="region of interest" description="Disordered" evidence="2">
    <location>
        <begin position="36"/>
        <end position="76"/>
    </location>
</feature>
<comment type="caution">
    <text evidence="3">The sequence shown here is derived from an EMBL/GenBank/DDBJ whole genome shotgun (WGS) entry which is preliminary data.</text>
</comment>
<dbReference type="InterPro" id="IPR052055">
    <property type="entry name" value="Hepadnavirus_pol/RT"/>
</dbReference>
<protein>
    <submittedName>
        <fullName evidence="3">Uncharacterized protein</fullName>
    </submittedName>
</protein>
<dbReference type="SUPFAM" id="SSF56672">
    <property type="entry name" value="DNA/RNA polymerases"/>
    <property type="match status" value="1"/>
</dbReference>
<evidence type="ECO:0000256" key="2">
    <source>
        <dbReference type="SAM" id="MobiDB-lite"/>
    </source>
</evidence>
<proteinExistence type="predicted"/>
<gene>
    <name evidence="3" type="ORF">RDB_LOCUS109238</name>
</gene>
<dbReference type="PANTHER" id="PTHR33050">
    <property type="entry name" value="REVERSE TRANSCRIPTASE DOMAIN-CONTAINING PROTEIN"/>
    <property type="match status" value="1"/>
</dbReference>
<evidence type="ECO:0000313" key="4">
    <source>
        <dbReference type="Proteomes" id="UP000663841"/>
    </source>
</evidence>
<dbReference type="EMBL" id="CAJMWW010000107">
    <property type="protein sequence ID" value="CAE6444867.1"/>
    <property type="molecule type" value="Genomic_DNA"/>
</dbReference>
<organism evidence="3 4">
    <name type="scientific">Rhizoctonia solani</name>
    <dbReference type="NCBI Taxonomy" id="456999"/>
    <lineage>
        <taxon>Eukaryota</taxon>
        <taxon>Fungi</taxon>
        <taxon>Dikarya</taxon>
        <taxon>Basidiomycota</taxon>
        <taxon>Agaricomycotina</taxon>
        <taxon>Agaricomycetes</taxon>
        <taxon>Cantharellales</taxon>
        <taxon>Ceratobasidiaceae</taxon>
        <taxon>Rhizoctonia</taxon>
    </lineage>
</organism>
<evidence type="ECO:0000256" key="1">
    <source>
        <dbReference type="SAM" id="Coils"/>
    </source>
</evidence>
<reference evidence="3" key="1">
    <citation type="submission" date="2021-01" db="EMBL/GenBank/DDBJ databases">
        <authorList>
            <person name="Kaushik A."/>
        </authorList>
    </citation>
    <scope>NUCLEOTIDE SEQUENCE</scope>
    <source>
        <strain evidence="3">AG3-T5</strain>
    </source>
</reference>
<dbReference type="InterPro" id="IPR043502">
    <property type="entry name" value="DNA/RNA_pol_sf"/>
</dbReference>
<dbReference type="PANTHER" id="PTHR33050:SF7">
    <property type="entry name" value="RIBONUCLEASE H"/>
    <property type="match status" value="1"/>
</dbReference>
<feature type="region of interest" description="Disordered" evidence="2">
    <location>
        <begin position="402"/>
        <end position="448"/>
    </location>
</feature>
<feature type="coiled-coil region" evidence="1">
    <location>
        <begin position="128"/>
        <end position="155"/>
    </location>
</feature>
<dbReference type="Proteomes" id="UP000663841">
    <property type="component" value="Unassembled WGS sequence"/>
</dbReference>
<keyword evidence="1" id="KW-0175">Coiled coil</keyword>
<evidence type="ECO:0000313" key="3">
    <source>
        <dbReference type="EMBL" id="CAE6444867.1"/>
    </source>
</evidence>
<sequence>MPPRFPRCLTCIEENDKCFRGTADLCLTCTRKERDCIMPGNEDDTPEPTSQRSTPLSAVPDLHRIPPGQESPAGIRRERNTPTVVGWGQSSHISSLVQTPVPDRQHSVRPVALGKRPVGIRSPDAENIEEREERVKRLELALDTERAEIEKLKHRKTLEDIVGPSLAPLPLLETAMASHHIVNRSRSSSNSSSGSVVPGFVAGGSELLPPESVIKIIKAGWRRHFSLALLTDDHCRRKGGPSRQKTSLTFDASTSLLTAVEDELVDPMRKEEDLSYEDWSRAYRRLLSILKQHLPKYYERWKIHHDYIQDRPELSAYWRLWLRYDIKLRERTREERKIDVTTFQKPIYDELLPTFQAEKALEAMQRSLAISAGTPHPSGSTKPNLALPSSRLVTAPSHVLNPARLQGAPSSSNLTAKVAGSSMVPHSATSSTSQRVRARGPNASAPTSVPYVVQAPMAPKPAHPSSDPRRVTTPLLPKAWESTLRELDLREEFGDIPPGLTSGFRIGATRSLARSYTIPNHKSALDNPSVVQEAIEKEAALGRYSGPFTLKDLEARIGFFRTAPLGVVAKSSPGEFRIIQDFSHSKGGHPALNDEIDPDLFQCEWGFFQDVVETILKAPADAEAATFDVDAAYRRMPVHPEDQQHIVVMWMDQFWVDHCVPFGAGSSNGIFGRCGDAMARICTARGLGPVLKWVDDFLFFRFPQNGTYLYSECNILAIAIHLGWPWKEAKTRPFAATFIYLGFEWNIRDRTVLIPPAKREKYIARLKEWLSLSRVPLKLTETILGSLVHCTQVITDGRPRLAGLFSFQAAISNNPHARFHDHSPSSRAVSDARWWLQQLTEGPCILHIRPHPPPYDHECFMDASTSFGIGIIVNGRYAAWRLKKGWKQPGRDIGWAEMVAVELALGQAIDMGIKSHTLKFRSDNQGVVFALQAGRSRNEAQNQILMRILSNADYHGIKLEVSYIRSEDNPADAPSRGIRPPNYIPISSPVAPPTDLVDFLSIVTLE</sequence>
<feature type="compositionally biased region" description="Polar residues" evidence="2">
    <location>
        <begin position="47"/>
        <end position="56"/>
    </location>
</feature>
<accession>A0A8H3B0R2</accession>